<evidence type="ECO:0000259" key="2">
    <source>
        <dbReference type="Pfam" id="PF12066"/>
    </source>
</evidence>
<feature type="compositionally biased region" description="Polar residues" evidence="1">
    <location>
        <begin position="292"/>
        <end position="308"/>
    </location>
</feature>
<dbReference type="Proteomes" id="UP000887565">
    <property type="component" value="Unplaced"/>
</dbReference>
<proteinExistence type="predicted"/>
<feature type="region of interest" description="Disordered" evidence="1">
    <location>
        <begin position="29"/>
        <end position="51"/>
    </location>
</feature>
<dbReference type="PANTHER" id="PTHR13165:SF0">
    <property type="entry name" value="SERRATE RNA EFFECTOR MOLECULE HOMOLOG"/>
    <property type="match status" value="1"/>
</dbReference>
<dbReference type="WBParaSite" id="nRc.2.0.1.t41895-RA">
    <property type="protein sequence ID" value="nRc.2.0.1.t41895-RA"/>
    <property type="gene ID" value="nRc.2.0.1.g41895"/>
</dbReference>
<dbReference type="InterPro" id="IPR021933">
    <property type="entry name" value="SERRATE/Ars2_N"/>
</dbReference>
<dbReference type="AlphaFoldDB" id="A0A915KWI7"/>
<evidence type="ECO:0000313" key="4">
    <source>
        <dbReference type="WBParaSite" id="nRc.2.0.1.t41895-RA"/>
    </source>
</evidence>
<feature type="domain" description="SERRATE/Ars2 N-terminal" evidence="2">
    <location>
        <begin position="371"/>
        <end position="414"/>
    </location>
</feature>
<dbReference type="Pfam" id="PF12066">
    <property type="entry name" value="SERRATE_Ars2_N"/>
    <property type="match status" value="1"/>
</dbReference>
<protein>
    <submittedName>
        <fullName evidence="4">SERRATE/Ars2 N-terminal domain-containing protein</fullName>
    </submittedName>
</protein>
<dbReference type="GO" id="GO:0016604">
    <property type="term" value="C:nuclear body"/>
    <property type="evidence" value="ECO:0007669"/>
    <property type="project" value="TreeGrafter"/>
</dbReference>
<feature type="region of interest" description="Disordered" evidence="1">
    <location>
        <begin position="276"/>
        <end position="323"/>
    </location>
</feature>
<accession>A0A915KWI7</accession>
<feature type="compositionally biased region" description="Basic and acidic residues" evidence="1">
    <location>
        <begin position="171"/>
        <end position="196"/>
    </location>
</feature>
<dbReference type="GO" id="GO:0031053">
    <property type="term" value="P:primary miRNA processing"/>
    <property type="evidence" value="ECO:0007669"/>
    <property type="project" value="TreeGrafter"/>
</dbReference>
<dbReference type="InterPro" id="IPR039727">
    <property type="entry name" value="SE/Ars2"/>
</dbReference>
<reference evidence="4" key="1">
    <citation type="submission" date="2022-11" db="UniProtKB">
        <authorList>
            <consortium name="WormBaseParasite"/>
        </authorList>
    </citation>
    <scope>IDENTIFICATION</scope>
</reference>
<organism evidence="3 4">
    <name type="scientific">Romanomermis culicivorax</name>
    <name type="common">Nematode worm</name>
    <dbReference type="NCBI Taxonomy" id="13658"/>
    <lineage>
        <taxon>Eukaryota</taxon>
        <taxon>Metazoa</taxon>
        <taxon>Ecdysozoa</taxon>
        <taxon>Nematoda</taxon>
        <taxon>Enoplea</taxon>
        <taxon>Dorylaimia</taxon>
        <taxon>Mermithida</taxon>
        <taxon>Mermithoidea</taxon>
        <taxon>Mermithidae</taxon>
        <taxon>Romanomermis</taxon>
    </lineage>
</organism>
<dbReference type="PANTHER" id="PTHR13165">
    <property type="entry name" value="ARSENITE-RESISTANCE PROTEIN 2"/>
    <property type="match status" value="1"/>
</dbReference>
<keyword evidence="3" id="KW-1185">Reference proteome</keyword>
<evidence type="ECO:0000256" key="1">
    <source>
        <dbReference type="SAM" id="MobiDB-lite"/>
    </source>
</evidence>
<name>A0A915KWI7_ROMCU</name>
<evidence type="ECO:0000313" key="3">
    <source>
        <dbReference type="Proteomes" id="UP000887565"/>
    </source>
</evidence>
<sequence>MDPQNLFQLKGGYDSESRLRERLTSKLLQGKLQAGQKNETPPPNLNDSSEKKIKKANVRLSSSSKFYSSIEYRQKDLGDMPSVRSAVSRKIFQSFFNAKIYLQRLGKFKRVGNRKINGKSESHTPSTSAYECRPSSVVQVVKSSSNGSRQRNHGEANIVDRATAAGYEGPAYKRETHLRQRSPDRPSHSNLDNYDRPFYEYPQNRSYYQYGPSGLEYSKESRRSCSSEKCFDDSAIDDITATSKNVPEHIKWLHDRWSKYDSPDFFSKGSLLKPADLSKTSESGSSKRRRSPTNQNCLESTTNNASQKRTCDRRHRSTAEAKSNTDSKLKLSLLKSDYMNWHYGGLDRNQLPYLLSFKEFLLSLSEDVGDTETEQIKALNLYTEYKMNFKRRAYHEFFEAHKDEEWFLQKYHPSFK</sequence>
<feature type="compositionally biased region" description="Low complexity" evidence="1">
    <location>
        <begin position="135"/>
        <end position="148"/>
    </location>
</feature>
<feature type="region of interest" description="Disordered" evidence="1">
    <location>
        <begin position="115"/>
        <end position="196"/>
    </location>
</feature>